<feature type="transmembrane region" description="Helical" evidence="5">
    <location>
        <begin position="326"/>
        <end position="345"/>
    </location>
</feature>
<dbReference type="SUPFAM" id="SSF103481">
    <property type="entry name" value="Multidrug resistance efflux transporter EmrE"/>
    <property type="match status" value="1"/>
</dbReference>
<dbReference type="RefSeq" id="XP_048268424.1">
    <property type="nucleotide sequence ID" value="XM_048412467.1"/>
</dbReference>
<feature type="transmembrane region" description="Helical" evidence="5">
    <location>
        <begin position="173"/>
        <end position="190"/>
    </location>
</feature>
<evidence type="ECO:0000256" key="5">
    <source>
        <dbReference type="SAM" id="Phobius"/>
    </source>
</evidence>
<keyword evidence="3 5" id="KW-1133">Transmembrane helix</keyword>
<feature type="transmembrane region" description="Helical" evidence="5">
    <location>
        <begin position="79"/>
        <end position="102"/>
    </location>
</feature>
<dbReference type="GO" id="GO:0016020">
    <property type="term" value="C:membrane"/>
    <property type="evidence" value="ECO:0007669"/>
    <property type="project" value="UniProtKB-SubCell"/>
</dbReference>
<protein>
    <submittedName>
        <fullName evidence="8">GDP-fucose transporter 1</fullName>
    </submittedName>
</protein>
<keyword evidence="7" id="KW-1185">Reference proteome</keyword>
<dbReference type="KEGG" id="bter:100651144"/>
<evidence type="ECO:0000256" key="4">
    <source>
        <dbReference type="ARBA" id="ARBA00023136"/>
    </source>
</evidence>
<dbReference type="CTD" id="40981"/>
<gene>
    <name evidence="8" type="primary">LOC100651144</name>
</gene>
<dbReference type="Pfam" id="PF03151">
    <property type="entry name" value="TPT"/>
    <property type="match status" value="1"/>
</dbReference>
<feature type="domain" description="Sugar phosphate transporter" evidence="6">
    <location>
        <begin position="45"/>
        <end position="342"/>
    </location>
</feature>
<keyword evidence="4 5" id="KW-0472">Membrane</keyword>
<dbReference type="OrthoDB" id="5547497at2759"/>
<dbReference type="InterPro" id="IPR004853">
    <property type="entry name" value="Sugar_P_trans_dom"/>
</dbReference>
<evidence type="ECO:0000313" key="7">
    <source>
        <dbReference type="Proteomes" id="UP000835206"/>
    </source>
</evidence>
<proteinExistence type="predicted"/>
<dbReference type="GeneID" id="100651144"/>
<reference evidence="8" key="1">
    <citation type="submission" date="2025-08" db="UniProtKB">
        <authorList>
            <consortium name="RefSeq"/>
        </authorList>
    </citation>
    <scope>IDENTIFICATION</scope>
</reference>
<feature type="transmembrane region" description="Helical" evidence="5">
    <location>
        <begin position="232"/>
        <end position="250"/>
    </location>
</feature>
<evidence type="ECO:0000259" key="6">
    <source>
        <dbReference type="Pfam" id="PF03151"/>
    </source>
</evidence>
<evidence type="ECO:0000256" key="2">
    <source>
        <dbReference type="ARBA" id="ARBA00022692"/>
    </source>
</evidence>
<evidence type="ECO:0000256" key="1">
    <source>
        <dbReference type="ARBA" id="ARBA00004141"/>
    </source>
</evidence>
<dbReference type="Proteomes" id="UP000835206">
    <property type="component" value="Chromosome 15"/>
</dbReference>
<comment type="subcellular location">
    <subcellularLocation>
        <location evidence="1">Membrane</location>
        <topology evidence="1">Multi-pass membrane protein</topology>
    </subcellularLocation>
</comment>
<feature type="transmembrane region" description="Helical" evidence="5">
    <location>
        <begin position="149"/>
        <end position="166"/>
    </location>
</feature>
<dbReference type="AlphaFoldDB" id="A0A9C6W511"/>
<dbReference type="PANTHER" id="PTHR11132">
    <property type="entry name" value="SOLUTE CARRIER FAMILY 35"/>
    <property type="match status" value="1"/>
</dbReference>
<organism evidence="7 8">
    <name type="scientific">Bombus terrestris</name>
    <name type="common">Buff-tailed bumblebee</name>
    <name type="synonym">Apis terrestris</name>
    <dbReference type="NCBI Taxonomy" id="30195"/>
    <lineage>
        <taxon>Eukaryota</taxon>
        <taxon>Metazoa</taxon>
        <taxon>Ecdysozoa</taxon>
        <taxon>Arthropoda</taxon>
        <taxon>Hexapoda</taxon>
        <taxon>Insecta</taxon>
        <taxon>Pterygota</taxon>
        <taxon>Neoptera</taxon>
        <taxon>Endopterygota</taxon>
        <taxon>Hymenoptera</taxon>
        <taxon>Apocrita</taxon>
        <taxon>Aculeata</taxon>
        <taxon>Apoidea</taxon>
        <taxon>Anthophila</taxon>
        <taxon>Apidae</taxon>
        <taxon>Bombus</taxon>
        <taxon>Bombus</taxon>
    </lineage>
</organism>
<dbReference type="InterPro" id="IPR050186">
    <property type="entry name" value="TPT_transporter"/>
</dbReference>
<evidence type="ECO:0000313" key="8">
    <source>
        <dbReference type="RefSeq" id="XP_048268424.1"/>
    </source>
</evidence>
<sequence length="366" mass="41302">MSRMCRKGVFLSSMLIFRDSISGLLFLGFCTRVSETGLLTKFIYIAIVVTNYWIISILTVFINKTLLSSNTINLDAPLFITWCQCIVSLVMCVILSNLSKWFPKYIKFPIGNPYTKETLRKVLPLSLLFTGMIATNNLCLKYVDVSFYYTGRSLTTVFNVIFTYLMLGQKTSINCIACCAFIVIGFWLGVDQEHIAGSLSILGTIFGVLGSLTLSLYSIHMKQVLPTLNQDIWLLSYCNNAYSVIIFLPLMLANGEHITVYNYDKIGSSYFWLAMIVGGICGFAIGFATALQIKVTSPLTHNISGTAKACAQTVLATYWFDEKKSFMWWISNFVVLSASAMYARLRQLDISREYKEEKQQLQCDKM</sequence>
<accession>A0A9C6W511</accession>
<name>A0A9C6W511_BOMTE</name>
<feature type="transmembrane region" description="Helical" evidence="5">
    <location>
        <begin position="196"/>
        <end position="220"/>
    </location>
</feature>
<evidence type="ECO:0000256" key="3">
    <source>
        <dbReference type="ARBA" id="ARBA00022989"/>
    </source>
</evidence>
<feature type="transmembrane region" description="Helical" evidence="5">
    <location>
        <begin position="42"/>
        <end position="67"/>
    </location>
</feature>
<dbReference type="InterPro" id="IPR037185">
    <property type="entry name" value="EmrE-like"/>
</dbReference>
<keyword evidence="2 5" id="KW-0812">Transmembrane</keyword>
<feature type="transmembrane region" description="Helical" evidence="5">
    <location>
        <begin position="270"/>
        <end position="291"/>
    </location>
</feature>